<evidence type="ECO:0000313" key="2">
    <source>
        <dbReference type="EMBL" id="SDQ30983.1"/>
    </source>
</evidence>
<organism evidence="2 3">
    <name type="scientific">Thermostaphylospora chromogena</name>
    <dbReference type="NCBI Taxonomy" id="35622"/>
    <lineage>
        <taxon>Bacteria</taxon>
        <taxon>Bacillati</taxon>
        <taxon>Actinomycetota</taxon>
        <taxon>Actinomycetes</taxon>
        <taxon>Streptosporangiales</taxon>
        <taxon>Thermomonosporaceae</taxon>
        <taxon>Thermostaphylospora</taxon>
    </lineage>
</organism>
<evidence type="ECO:0000259" key="1">
    <source>
        <dbReference type="Pfam" id="PF13649"/>
    </source>
</evidence>
<dbReference type="CDD" id="cd02440">
    <property type="entry name" value="AdoMet_MTases"/>
    <property type="match status" value="1"/>
</dbReference>
<dbReference type="InterPro" id="IPR041698">
    <property type="entry name" value="Methyltransf_25"/>
</dbReference>
<name>A0A1H0ZU87_9ACTN</name>
<proteinExistence type="predicted"/>
<dbReference type="RefSeq" id="WP_093256803.1">
    <property type="nucleotide sequence ID" value="NZ_FNKK01000002.1"/>
</dbReference>
<feature type="domain" description="Methyltransferase" evidence="1">
    <location>
        <begin position="51"/>
        <end position="141"/>
    </location>
</feature>
<gene>
    <name evidence="2" type="ORF">SAMN04489764_0148</name>
</gene>
<dbReference type="STRING" id="35622.SAMN04489764_0148"/>
<dbReference type="SUPFAM" id="SSF53335">
    <property type="entry name" value="S-adenosyl-L-methionine-dependent methyltransferases"/>
    <property type="match status" value="1"/>
</dbReference>
<dbReference type="InterPro" id="IPR029063">
    <property type="entry name" value="SAM-dependent_MTases_sf"/>
</dbReference>
<dbReference type="Proteomes" id="UP000217103">
    <property type="component" value="Unassembled WGS sequence"/>
</dbReference>
<dbReference type="EMBL" id="FNKK01000002">
    <property type="protein sequence ID" value="SDQ30983.1"/>
    <property type="molecule type" value="Genomic_DNA"/>
</dbReference>
<dbReference type="Gene3D" id="3.40.50.150">
    <property type="entry name" value="Vaccinia Virus protein VP39"/>
    <property type="match status" value="1"/>
</dbReference>
<dbReference type="InterPro" id="IPR050508">
    <property type="entry name" value="Methyltransf_Superfamily"/>
</dbReference>
<sequence length="246" mass="27782">MGELSPIYRHAEVYDAFYQGRNRSYEAEEEERARTLVGYVRARNASASSLLDVACGTGRNLRCLVQEFEHVEGLDLAEDMLRVARKRLPGVPLHQGDMRDFHLDRRFDVITCLFSSLAYLNDAEQLNAALRCFGRHLNPGGVIVVEPWYLPEDAQSGRVVADVVTVGGQTISRVSHTVVEGRTSRMRAHFLVADSENGIYHFTDLHILSLFTRQEYEKAFAEAGVPAVEFIRTRRDRPGLYIGVKP</sequence>
<protein>
    <submittedName>
        <fullName evidence="2">Methyltransferase domain-containing protein</fullName>
    </submittedName>
</protein>
<evidence type="ECO:0000313" key="3">
    <source>
        <dbReference type="Proteomes" id="UP000217103"/>
    </source>
</evidence>
<dbReference type="Gene3D" id="2.20.130.10">
    <property type="entry name" value="CAC2371-like domains"/>
    <property type="match status" value="1"/>
</dbReference>
<dbReference type="PANTHER" id="PTHR42912">
    <property type="entry name" value="METHYLTRANSFERASE"/>
    <property type="match status" value="1"/>
</dbReference>
<keyword evidence="3" id="KW-1185">Reference proteome</keyword>
<dbReference type="AlphaFoldDB" id="A0A1H0ZU87"/>
<dbReference type="GO" id="GO:0032259">
    <property type="term" value="P:methylation"/>
    <property type="evidence" value="ECO:0007669"/>
    <property type="project" value="UniProtKB-KW"/>
</dbReference>
<accession>A0A1H0ZU87</accession>
<reference evidence="2 3" key="1">
    <citation type="submission" date="2016-10" db="EMBL/GenBank/DDBJ databases">
        <authorList>
            <person name="de Groot N.N."/>
        </authorList>
    </citation>
    <scope>NUCLEOTIDE SEQUENCE [LARGE SCALE GENOMIC DNA]</scope>
    <source>
        <strain evidence="2 3">DSM 43794</strain>
    </source>
</reference>
<keyword evidence="2" id="KW-0808">Transferase</keyword>
<keyword evidence="2" id="KW-0489">Methyltransferase</keyword>
<dbReference type="PANTHER" id="PTHR42912:SF93">
    <property type="entry name" value="N6-ADENOSINE-METHYLTRANSFERASE TMT1A"/>
    <property type="match status" value="1"/>
</dbReference>
<dbReference type="Pfam" id="PF13649">
    <property type="entry name" value="Methyltransf_25"/>
    <property type="match status" value="1"/>
</dbReference>
<dbReference type="OrthoDB" id="189743at2"/>
<dbReference type="GO" id="GO:0008168">
    <property type="term" value="F:methyltransferase activity"/>
    <property type="evidence" value="ECO:0007669"/>
    <property type="project" value="UniProtKB-KW"/>
</dbReference>